<dbReference type="PATRIC" id="fig|1122151.5.peg.2484"/>
<evidence type="ECO:0000256" key="2">
    <source>
        <dbReference type="SAM" id="SignalP"/>
    </source>
</evidence>
<evidence type="ECO:0000256" key="1">
    <source>
        <dbReference type="SAM" id="MobiDB-lite"/>
    </source>
</evidence>
<gene>
    <name evidence="4" type="ORF">FD33_GL002405</name>
</gene>
<keyword evidence="2" id="KW-0732">Signal</keyword>
<feature type="chain" id="PRO_5006408959" description="SCP domain-containing protein" evidence="2">
    <location>
        <begin position="30"/>
        <end position="437"/>
    </location>
</feature>
<dbReference type="CDD" id="cd05379">
    <property type="entry name" value="CAP_bacterial"/>
    <property type="match status" value="1"/>
</dbReference>
<dbReference type="InterPro" id="IPR035940">
    <property type="entry name" value="CAP_sf"/>
</dbReference>
<comment type="caution">
    <text evidence="4">The sequence shown here is derived from an EMBL/GenBank/DDBJ whole genome shotgun (WGS) entry which is preliminary data.</text>
</comment>
<dbReference type="OrthoDB" id="2325057at2"/>
<feature type="region of interest" description="Disordered" evidence="1">
    <location>
        <begin position="32"/>
        <end position="109"/>
    </location>
</feature>
<feature type="signal peptide" evidence="2">
    <location>
        <begin position="1"/>
        <end position="29"/>
    </location>
</feature>
<protein>
    <recommendedName>
        <fullName evidence="3">SCP domain-containing protein</fullName>
    </recommendedName>
</protein>
<evidence type="ECO:0000259" key="3">
    <source>
        <dbReference type="Pfam" id="PF00188"/>
    </source>
</evidence>
<proteinExistence type="predicted"/>
<dbReference type="AlphaFoldDB" id="A0A0R1PFF4"/>
<dbReference type="SUPFAM" id="SSF55797">
    <property type="entry name" value="PR-1-like"/>
    <property type="match status" value="1"/>
</dbReference>
<evidence type="ECO:0000313" key="5">
    <source>
        <dbReference type="Proteomes" id="UP000051908"/>
    </source>
</evidence>
<sequence length="437" mass="47380">MFSKTKRAAILVAASALLATSLGGNIVYADATTSTDTNNTSVTNTTAADSSTTTANTADKDATVSTATNNNSDTNNQVVSPATKTPSNDTTSTTNSNSDTTSAASTTAKTQSTYNNIDIVAVKKAMLVELNRLRAQNDLPALTSVVTLNNYAQSRTDGFTSTGVDNHAGWNSANMYPYYLDAEENISQMPYSMLGTSDPTAIAQKVTHEFYSETYDPEPNYGHRKNMLNPYITYVGIGVSVSSNGMVYFAQEMGNDQASHDKYDASDIYSYYLTNENDYANVSKYDLADANRKNADYVSRDNYAVADIRGGVTTKNKMTPIYDRNGNKRVDLVLGPDTSWASDIIAIIDGNFFYHVCTNGFVAADDALPWAKFLSGTTVTATTTAKVYNDSGIYAGYTVTPGSSWIVDRRTVNPTTNTKMYRIGTNAWIQQNELTLN</sequence>
<organism evidence="4 5">
    <name type="scientific">Companilactobacillus paralimentarius DSM 13238 = JCM 10415</name>
    <dbReference type="NCBI Taxonomy" id="1122151"/>
    <lineage>
        <taxon>Bacteria</taxon>
        <taxon>Bacillati</taxon>
        <taxon>Bacillota</taxon>
        <taxon>Bacilli</taxon>
        <taxon>Lactobacillales</taxon>
        <taxon>Lactobacillaceae</taxon>
        <taxon>Companilactobacillus</taxon>
    </lineage>
</organism>
<evidence type="ECO:0000313" key="4">
    <source>
        <dbReference type="EMBL" id="KRL30958.1"/>
    </source>
</evidence>
<dbReference type="Pfam" id="PF00188">
    <property type="entry name" value="CAP"/>
    <property type="match status" value="1"/>
</dbReference>
<dbReference type="EMBL" id="AZES01000074">
    <property type="protein sequence ID" value="KRL30958.1"/>
    <property type="molecule type" value="Genomic_DNA"/>
</dbReference>
<keyword evidence="5" id="KW-1185">Reference proteome</keyword>
<feature type="domain" description="SCP" evidence="3">
    <location>
        <begin position="130"/>
        <end position="251"/>
    </location>
</feature>
<dbReference type="Gene3D" id="3.40.33.10">
    <property type="entry name" value="CAP"/>
    <property type="match status" value="1"/>
</dbReference>
<name>A0A0R1PFF4_9LACO</name>
<dbReference type="Proteomes" id="UP000051908">
    <property type="component" value="Unassembled WGS sequence"/>
</dbReference>
<reference evidence="4 5" key="1">
    <citation type="journal article" date="2015" name="Genome Announc.">
        <title>Expanding the biotechnology potential of lactobacilli through comparative genomics of 213 strains and associated genera.</title>
        <authorList>
            <person name="Sun Z."/>
            <person name="Harris H.M."/>
            <person name="McCann A."/>
            <person name="Guo C."/>
            <person name="Argimon S."/>
            <person name="Zhang W."/>
            <person name="Yang X."/>
            <person name="Jeffery I.B."/>
            <person name="Cooney J.C."/>
            <person name="Kagawa T.F."/>
            <person name="Liu W."/>
            <person name="Song Y."/>
            <person name="Salvetti E."/>
            <person name="Wrobel A."/>
            <person name="Rasinkangas P."/>
            <person name="Parkhill J."/>
            <person name="Rea M.C."/>
            <person name="O'Sullivan O."/>
            <person name="Ritari J."/>
            <person name="Douillard F.P."/>
            <person name="Paul Ross R."/>
            <person name="Yang R."/>
            <person name="Briner A.E."/>
            <person name="Felis G.E."/>
            <person name="de Vos W.M."/>
            <person name="Barrangou R."/>
            <person name="Klaenhammer T.R."/>
            <person name="Caufield P.W."/>
            <person name="Cui Y."/>
            <person name="Zhang H."/>
            <person name="O'Toole P.W."/>
        </authorList>
    </citation>
    <scope>NUCLEOTIDE SEQUENCE [LARGE SCALE GENOMIC DNA]</scope>
    <source>
        <strain evidence="4 5">DSM 13238</strain>
    </source>
</reference>
<dbReference type="InterPro" id="IPR014044">
    <property type="entry name" value="CAP_dom"/>
</dbReference>
<dbReference type="GeneID" id="96668049"/>
<accession>A0A0R1PFF4</accession>
<dbReference type="RefSeq" id="WP_025085766.1">
    <property type="nucleotide sequence ID" value="NZ_AZES01000074.1"/>
</dbReference>